<organism evidence="3">
    <name type="scientific">marine metagenome</name>
    <dbReference type="NCBI Taxonomy" id="408172"/>
    <lineage>
        <taxon>unclassified sequences</taxon>
        <taxon>metagenomes</taxon>
        <taxon>ecological metagenomes</taxon>
    </lineage>
</organism>
<accession>A0A381N1D5</accession>
<feature type="domain" description="Pyridoxamine 5'-phosphate oxidase N-terminal" evidence="2">
    <location>
        <begin position="3"/>
        <end position="97"/>
    </location>
</feature>
<dbReference type="EMBL" id="UINC01000067">
    <property type="protein sequence ID" value="SUZ48430.1"/>
    <property type="molecule type" value="Genomic_DNA"/>
</dbReference>
<name>A0A381N1D5_9ZZZZ</name>
<dbReference type="Gene3D" id="2.30.110.10">
    <property type="entry name" value="Electron Transport, Fmn-binding Protein, Chain A"/>
    <property type="match status" value="1"/>
</dbReference>
<dbReference type="InterPro" id="IPR019965">
    <property type="entry name" value="PPOX_F420-dep_Rv2061_put"/>
</dbReference>
<protein>
    <recommendedName>
        <fullName evidence="2">Pyridoxamine 5'-phosphate oxidase N-terminal domain-containing protein</fullName>
    </recommendedName>
</protein>
<keyword evidence="1" id="KW-0560">Oxidoreductase</keyword>
<gene>
    <name evidence="3" type="ORF">METZ01_LOCUS1284</name>
</gene>
<dbReference type="InterPro" id="IPR012349">
    <property type="entry name" value="Split_barrel_FMN-bd"/>
</dbReference>
<dbReference type="AlphaFoldDB" id="A0A381N1D5"/>
<dbReference type="PANTHER" id="PTHR35176">
    <property type="entry name" value="HEME OXYGENASE HI_0854-RELATED"/>
    <property type="match status" value="1"/>
</dbReference>
<dbReference type="GO" id="GO:0005829">
    <property type="term" value="C:cytosol"/>
    <property type="evidence" value="ECO:0007669"/>
    <property type="project" value="TreeGrafter"/>
</dbReference>
<dbReference type="Pfam" id="PF01243">
    <property type="entry name" value="PNPOx_N"/>
    <property type="match status" value="1"/>
</dbReference>
<evidence type="ECO:0000256" key="1">
    <source>
        <dbReference type="ARBA" id="ARBA00023002"/>
    </source>
</evidence>
<evidence type="ECO:0000259" key="2">
    <source>
        <dbReference type="Pfam" id="PF01243"/>
    </source>
</evidence>
<evidence type="ECO:0000313" key="3">
    <source>
        <dbReference type="EMBL" id="SUZ48430.1"/>
    </source>
</evidence>
<dbReference type="InterPro" id="IPR052019">
    <property type="entry name" value="F420H2_bilvrd_red/Heme_oxyg"/>
</dbReference>
<dbReference type="GO" id="GO:0070967">
    <property type="term" value="F:coenzyme F420 binding"/>
    <property type="evidence" value="ECO:0007669"/>
    <property type="project" value="TreeGrafter"/>
</dbReference>
<sequence length="128" mass="13826">MSIADERYVRLTTRTADGRPKHVPVWITAVGRDQVGFTTGSDSWKVRRIRRNPQVRIQASDTGGTIVNGSTPRTGTARLGDADELAAVRTAIRRKYGFGVVVVWFMGAIGRLAGRGAAADCALVITLD</sequence>
<dbReference type="InterPro" id="IPR011576">
    <property type="entry name" value="Pyridox_Oxase_N"/>
</dbReference>
<reference evidence="3" key="1">
    <citation type="submission" date="2018-05" db="EMBL/GenBank/DDBJ databases">
        <authorList>
            <person name="Lanie J.A."/>
            <person name="Ng W.-L."/>
            <person name="Kazmierczak K.M."/>
            <person name="Andrzejewski T.M."/>
            <person name="Davidsen T.M."/>
            <person name="Wayne K.J."/>
            <person name="Tettelin H."/>
            <person name="Glass J.I."/>
            <person name="Rusch D."/>
            <person name="Podicherti R."/>
            <person name="Tsui H.-C.T."/>
            <person name="Winkler M.E."/>
        </authorList>
    </citation>
    <scope>NUCLEOTIDE SEQUENCE</scope>
</reference>
<dbReference type="GO" id="GO:0016627">
    <property type="term" value="F:oxidoreductase activity, acting on the CH-CH group of donors"/>
    <property type="evidence" value="ECO:0007669"/>
    <property type="project" value="TreeGrafter"/>
</dbReference>
<dbReference type="PANTHER" id="PTHR35176:SF11">
    <property type="entry name" value="PYRIDOXAMINE 5'-PHOSPHATE OXIDASE FAMILY PROTEIN"/>
    <property type="match status" value="1"/>
</dbReference>
<proteinExistence type="predicted"/>
<dbReference type="NCBIfam" id="TIGR03666">
    <property type="entry name" value="Rv2061_F420"/>
    <property type="match status" value="1"/>
</dbReference>
<dbReference type="SUPFAM" id="SSF50475">
    <property type="entry name" value="FMN-binding split barrel"/>
    <property type="match status" value="1"/>
</dbReference>